<dbReference type="Proteomes" id="UP000283634">
    <property type="component" value="Unassembled WGS sequence"/>
</dbReference>
<dbReference type="GeneID" id="40332871"/>
<keyword evidence="1" id="KW-0472">Membrane</keyword>
<feature type="transmembrane region" description="Helical" evidence="1">
    <location>
        <begin position="102"/>
        <end position="123"/>
    </location>
</feature>
<gene>
    <name evidence="2" type="ORF">TraAM80_08938</name>
</gene>
<dbReference type="OrthoDB" id="348976at2759"/>
<evidence type="ECO:0000313" key="3">
    <source>
        <dbReference type="Proteomes" id="UP000283634"/>
    </source>
</evidence>
<organism evidence="2 3">
    <name type="scientific">Trypanosoma rangeli</name>
    <dbReference type="NCBI Taxonomy" id="5698"/>
    <lineage>
        <taxon>Eukaryota</taxon>
        <taxon>Discoba</taxon>
        <taxon>Euglenozoa</taxon>
        <taxon>Kinetoplastea</taxon>
        <taxon>Metakinetoplastina</taxon>
        <taxon>Trypanosomatida</taxon>
        <taxon>Trypanosomatidae</taxon>
        <taxon>Trypanosoma</taxon>
        <taxon>Herpetosoma</taxon>
    </lineage>
</organism>
<keyword evidence="3" id="KW-1185">Reference proteome</keyword>
<accession>A0A3R7LIY8</accession>
<feature type="transmembrane region" description="Helical" evidence="1">
    <location>
        <begin position="63"/>
        <end position="82"/>
    </location>
</feature>
<name>A0A3R7LIY8_TRYRA</name>
<proteinExistence type="predicted"/>
<evidence type="ECO:0000256" key="1">
    <source>
        <dbReference type="SAM" id="Phobius"/>
    </source>
</evidence>
<comment type="caution">
    <text evidence="2">The sequence shown here is derived from an EMBL/GenBank/DDBJ whole genome shotgun (WGS) entry which is preliminary data.</text>
</comment>
<dbReference type="RefSeq" id="XP_029234482.1">
    <property type="nucleotide sequence ID" value="XM_029385652.1"/>
</dbReference>
<feature type="transmembrane region" description="Helical" evidence="1">
    <location>
        <begin position="23"/>
        <end position="42"/>
    </location>
</feature>
<reference evidence="2 3" key="1">
    <citation type="journal article" date="2018" name="BMC Genomics">
        <title>Genomic comparison of Trypanosoma conorhini and Trypanosoma rangeli to Trypanosoma cruzi strains of high and low virulence.</title>
        <authorList>
            <person name="Bradwell K.R."/>
            <person name="Koparde V.N."/>
            <person name="Matveyev A.V."/>
            <person name="Serrano M.G."/>
            <person name="Alves J.M."/>
            <person name="Parikh H."/>
            <person name="Huang B."/>
            <person name="Lee V."/>
            <person name="Espinosa-Alvarez O."/>
            <person name="Ortiz P.A."/>
            <person name="Costa-Martins A.G."/>
            <person name="Teixeira M.M."/>
            <person name="Buck G.A."/>
        </authorList>
    </citation>
    <scope>NUCLEOTIDE SEQUENCE [LARGE SCALE GENOMIC DNA]</scope>
    <source>
        <strain evidence="2 3">AM80</strain>
    </source>
</reference>
<dbReference type="AlphaFoldDB" id="A0A3R7LIY8"/>
<keyword evidence="1" id="KW-1133">Transmembrane helix</keyword>
<keyword evidence="1" id="KW-0812">Transmembrane</keyword>
<sequence>MPLCVALETGAGVTPNPTMCIDSSVPVAIYAWLYTFHFQSFFSWRNRWISGMNENTSIVDERIYFLEILLHVLMCTHLVWPIRHMFGLQKKDVLFCFKFPSFFTSFLCMVVIGAFILIYVSLVAMNKVYVETFRVVWVLLWGFPAFMLVSTLGSEDAIVTHFASTFASAT</sequence>
<feature type="transmembrane region" description="Helical" evidence="1">
    <location>
        <begin position="135"/>
        <end position="153"/>
    </location>
</feature>
<protein>
    <submittedName>
        <fullName evidence="2">Uncharacterized protein</fullName>
    </submittedName>
</protein>
<dbReference type="EMBL" id="MKGL01000489">
    <property type="protein sequence ID" value="RNE98144.1"/>
    <property type="molecule type" value="Genomic_DNA"/>
</dbReference>
<evidence type="ECO:0000313" key="2">
    <source>
        <dbReference type="EMBL" id="RNE98144.1"/>
    </source>
</evidence>